<evidence type="ECO:0000313" key="1">
    <source>
        <dbReference type="EMBL" id="QHS89882.1"/>
    </source>
</evidence>
<dbReference type="EMBL" id="MN739120">
    <property type="protein sequence ID" value="QHS89882.1"/>
    <property type="molecule type" value="Genomic_DNA"/>
</dbReference>
<dbReference type="AlphaFoldDB" id="A0A6C0BCZ9"/>
<accession>A0A6C0BCZ9</accession>
<sequence length="493" mass="53957">MEDLSSYLITFSVTCTSDEITSSSMTIGNINVGTAAVNVTVHPQPPTSTGIEHDIDQLTSFINSKGINVTTFTAIQGSISALKSKISSMDINDETITSDLALLESSTGDKGLLKDTLQSLKNALSKYKSTDLIDPDSDVKTGPKPQTTINRNLGKQLPKIKTTKYKSIGSKVKSIDSSFVSFGQSIGTFINKVKSSMSSTSNKTGNNGVQSLISNVTNALDINNSNTNTRQNTSSKSNEKNNIFNNVAKSMMGQNQGVYIRGTRALMSGSNQNSTNNVSSTLSLSSYKAPQVTSSLNNTTSQVTAYSYDIVTKQVDSRLEVSYSYYPANETQYYTCNYYLNPESLKSLSLRAYEKVSSMSSNEQQQIISTYGLPTTSNVWEAYLVWLLSYISLGVSSQSVTYNSTDHIYPSIPEFNTPNYMMINDYMEVVGNFGITLAIISTHNSQEAQLLSIAIPRDWPSYMYSDEKGKTKKSYELSKALSIVKLISQQTLT</sequence>
<name>A0A6C0BCZ9_9ZZZZ</name>
<reference evidence="1" key="1">
    <citation type="journal article" date="2020" name="Nature">
        <title>Giant virus diversity and host interactions through global metagenomics.</title>
        <authorList>
            <person name="Schulz F."/>
            <person name="Roux S."/>
            <person name="Paez-Espino D."/>
            <person name="Jungbluth S."/>
            <person name="Walsh D.A."/>
            <person name="Denef V.J."/>
            <person name="McMahon K.D."/>
            <person name="Konstantinidis K.T."/>
            <person name="Eloe-Fadrosh E.A."/>
            <person name="Kyrpides N.C."/>
            <person name="Woyke T."/>
        </authorList>
    </citation>
    <scope>NUCLEOTIDE SEQUENCE</scope>
    <source>
        <strain evidence="1">GVMAG-M-3300010160-4</strain>
    </source>
</reference>
<organism evidence="1">
    <name type="scientific">viral metagenome</name>
    <dbReference type="NCBI Taxonomy" id="1070528"/>
    <lineage>
        <taxon>unclassified sequences</taxon>
        <taxon>metagenomes</taxon>
        <taxon>organismal metagenomes</taxon>
    </lineage>
</organism>
<protein>
    <submittedName>
        <fullName evidence="1">Uncharacterized protein</fullName>
    </submittedName>
</protein>
<proteinExistence type="predicted"/>